<reference evidence="1 2" key="1">
    <citation type="journal article" date="2019" name="Int. J. Syst. Evol. Microbiol.">
        <title>The Global Catalogue of Microorganisms (GCM) 10K type strain sequencing project: providing services to taxonomists for standard genome sequencing and annotation.</title>
        <authorList>
            <consortium name="The Broad Institute Genomics Platform"/>
            <consortium name="The Broad Institute Genome Sequencing Center for Infectious Disease"/>
            <person name="Wu L."/>
            <person name="Ma J."/>
        </authorList>
    </citation>
    <scope>NUCLEOTIDE SEQUENCE [LARGE SCALE GENOMIC DNA]</scope>
    <source>
        <strain evidence="1 2">JCM 17504</strain>
    </source>
</reference>
<proteinExistence type="predicted"/>
<dbReference type="EMBL" id="BAABKX010000008">
    <property type="protein sequence ID" value="GAA5051234.1"/>
    <property type="molecule type" value="Genomic_DNA"/>
</dbReference>
<comment type="caution">
    <text evidence="1">The sequence shown here is derived from an EMBL/GenBank/DDBJ whole genome shotgun (WGS) entry which is preliminary data.</text>
</comment>
<protein>
    <submittedName>
        <fullName evidence="1">Uncharacterized protein</fullName>
    </submittedName>
</protein>
<dbReference type="Proteomes" id="UP001501729">
    <property type="component" value="Unassembled WGS sequence"/>
</dbReference>
<accession>A0AAV3UI47</accession>
<dbReference type="AlphaFoldDB" id="A0AAV3UI47"/>
<keyword evidence="2" id="KW-1185">Reference proteome</keyword>
<evidence type="ECO:0000313" key="2">
    <source>
        <dbReference type="Proteomes" id="UP001501729"/>
    </source>
</evidence>
<name>A0AAV3UI47_9EURY</name>
<organism evidence="1 2">
    <name type="scientific">Haladaptatus pallidirubidus</name>
    <dbReference type="NCBI Taxonomy" id="1008152"/>
    <lineage>
        <taxon>Archaea</taxon>
        <taxon>Methanobacteriati</taxon>
        <taxon>Methanobacteriota</taxon>
        <taxon>Stenosarchaea group</taxon>
        <taxon>Halobacteria</taxon>
        <taxon>Halobacteriales</taxon>
        <taxon>Haladaptataceae</taxon>
        <taxon>Haladaptatus</taxon>
    </lineage>
</organism>
<evidence type="ECO:0000313" key="1">
    <source>
        <dbReference type="EMBL" id="GAA5051234.1"/>
    </source>
</evidence>
<gene>
    <name evidence="1" type="ORF">GCM10025751_26220</name>
</gene>
<sequence>MVPKKRHWAIHVLTALLTVGVMTGTVAAQQSEINNSLTEIEQFVATTLGQLG</sequence>